<dbReference type="GO" id="GO:0004128">
    <property type="term" value="F:cytochrome-b5 reductase activity, acting on NAD(P)H"/>
    <property type="evidence" value="ECO:0007669"/>
    <property type="project" value="TreeGrafter"/>
</dbReference>
<gene>
    <name evidence="7" type="ORF">CPB83DRAFT_844767</name>
</gene>
<dbReference type="SUPFAM" id="SSF55856">
    <property type="entry name" value="Cytochrome b5-like heme/steroid binding domain"/>
    <property type="match status" value="1"/>
</dbReference>
<name>A0A9P6ESM4_9AGAR</name>
<dbReference type="Proteomes" id="UP000807306">
    <property type="component" value="Unassembled WGS sequence"/>
</dbReference>
<evidence type="ECO:0000313" key="8">
    <source>
        <dbReference type="Proteomes" id="UP000807306"/>
    </source>
</evidence>
<feature type="region of interest" description="Disordered" evidence="5">
    <location>
        <begin position="13"/>
        <end position="125"/>
    </location>
</feature>
<keyword evidence="3 4" id="KW-0408">Iron</keyword>
<dbReference type="PROSITE" id="PS00191">
    <property type="entry name" value="CYTOCHROME_B5_1"/>
    <property type="match status" value="1"/>
</dbReference>
<feature type="compositionally biased region" description="Polar residues" evidence="5">
    <location>
        <begin position="66"/>
        <end position="84"/>
    </location>
</feature>
<evidence type="ECO:0000256" key="1">
    <source>
        <dbReference type="ARBA" id="ARBA00022617"/>
    </source>
</evidence>
<dbReference type="GO" id="GO:0020037">
    <property type="term" value="F:heme binding"/>
    <property type="evidence" value="ECO:0007669"/>
    <property type="project" value="UniProtKB-UniRule"/>
</dbReference>
<dbReference type="OrthoDB" id="432299at2759"/>
<dbReference type="Gene3D" id="3.10.120.10">
    <property type="entry name" value="Cytochrome b5-like heme/steroid binding domain"/>
    <property type="match status" value="1"/>
</dbReference>
<dbReference type="GO" id="GO:0005737">
    <property type="term" value="C:cytoplasm"/>
    <property type="evidence" value="ECO:0007669"/>
    <property type="project" value="TreeGrafter"/>
</dbReference>
<dbReference type="FunFam" id="3.10.120.10:FF:000001">
    <property type="entry name" value="Cytochrome b5 reductase 4"/>
    <property type="match status" value="1"/>
</dbReference>
<evidence type="ECO:0000256" key="5">
    <source>
        <dbReference type="SAM" id="MobiDB-lite"/>
    </source>
</evidence>
<dbReference type="InterPro" id="IPR001199">
    <property type="entry name" value="Cyt_B5-like_heme/steroid-bd"/>
</dbReference>
<dbReference type="GO" id="GO:0046872">
    <property type="term" value="F:metal ion binding"/>
    <property type="evidence" value="ECO:0007669"/>
    <property type="project" value="UniProtKB-UniRule"/>
</dbReference>
<dbReference type="InterPro" id="IPR036400">
    <property type="entry name" value="Cyt_B5-like_heme/steroid_sf"/>
</dbReference>
<dbReference type="SMART" id="SM01117">
    <property type="entry name" value="Cyt-b5"/>
    <property type="match status" value="1"/>
</dbReference>
<organism evidence="7 8">
    <name type="scientific">Crepidotus variabilis</name>
    <dbReference type="NCBI Taxonomy" id="179855"/>
    <lineage>
        <taxon>Eukaryota</taxon>
        <taxon>Fungi</taxon>
        <taxon>Dikarya</taxon>
        <taxon>Basidiomycota</taxon>
        <taxon>Agaricomycotina</taxon>
        <taxon>Agaricomycetes</taxon>
        <taxon>Agaricomycetidae</taxon>
        <taxon>Agaricales</taxon>
        <taxon>Agaricineae</taxon>
        <taxon>Crepidotaceae</taxon>
        <taxon>Crepidotus</taxon>
    </lineage>
</organism>
<keyword evidence="8" id="KW-1185">Reference proteome</keyword>
<dbReference type="PANTHER" id="PTHR46237">
    <property type="entry name" value="CYTOCHROME B5 REDUCTASE 4 FAMILY MEMBER"/>
    <property type="match status" value="1"/>
</dbReference>
<dbReference type="InterPro" id="IPR018506">
    <property type="entry name" value="Cyt_B5_heme-BS"/>
</dbReference>
<feature type="compositionally biased region" description="Acidic residues" evidence="5">
    <location>
        <begin position="40"/>
        <end position="54"/>
    </location>
</feature>
<reference evidence="7" key="1">
    <citation type="submission" date="2020-11" db="EMBL/GenBank/DDBJ databases">
        <authorList>
            <consortium name="DOE Joint Genome Institute"/>
            <person name="Ahrendt S."/>
            <person name="Riley R."/>
            <person name="Andreopoulos W."/>
            <person name="Labutti K."/>
            <person name="Pangilinan J."/>
            <person name="Ruiz-Duenas F.J."/>
            <person name="Barrasa J.M."/>
            <person name="Sanchez-Garcia M."/>
            <person name="Camarero S."/>
            <person name="Miyauchi S."/>
            <person name="Serrano A."/>
            <person name="Linde D."/>
            <person name="Babiker R."/>
            <person name="Drula E."/>
            <person name="Ayuso-Fernandez I."/>
            <person name="Pacheco R."/>
            <person name="Padilla G."/>
            <person name="Ferreira P."/>
            <person name="Barriuso J."/>
            <person name="Kellner H."/>
            <person name="Castanera R."/>
            <person name="Alfaro M."/>
            <person name="Ramirez L."/>
            <person name="Pisabarro A.G."/>
            <person name="Kuo A."/>
            <person name="Tritt A."/>
            <person name="Lipzen A."/>
            <person name="He G."/>
            <person name="Yan M."/>
            <person name="Ng V."/>
            <person name="Cullen D."/>
            <person name="Martin F."/>
            <person name="Rosso M.-N."/>
            <person name="Henrissat B."/>
            <person name="Hibbett D."/>
            <person name="Martinez A.T."/>
            <person name="Grigoriev I.V."/>
        </authorList>
    </citation>
    <scope>NUCLEOTIDE SEQUENCE</scope>
    <source>
        <strain evidence="7">CBS 506.95</strain>
    </source>
</reference>
<comment type="caution">
    <text evidence="7">The sequence shown here is derived from an EMBL/GenBank/DDBJ whole genome shotgun (WGS) entry which is preliminary data.</text>
</comment>
<evidence type="ECO:0000256" key="4">
    <source>
        <dbReference type="RuleBase" id="RU362121"/>
    </source>
</evidence>
<dbReference type="PANTHER" id="PTHR46237:SF1">
    <property type="entry name" value="CYTOCHROME B5 REDUCTASE 4"/>
    <property type="match status" value="1"/>
</dbReference>
<protein>
    <submittedName>
        <fullName evidence="7">Cytochrome b5-like heme/steroid binding domain-containing protein</fullName>
    </submittedName>
</protein>
<evidence type="ECO:0000256" key="3">
    <source>
        <dbReference type="ARBA" id="ARBA00023004"/>
    </source>
</evidence>
<proteinExistence type="inferred from homology"/>
<keyword evidence="1 4" id="KW-0349">Heme</keyword>
<dbReference type="EMBL" id="MU157827">
    <property type="protein sequence ID" value="KAF9533919.1"/>
    <property type="molecule type" value="Genomic_DNA"/>
</dbReference>
<feature type="domain" description="Cytochrome b5 heme-binding" evidence="6">
    <location>
        <begin position="161"/>
        <end position="229"/>
    </location>
</feature>
<comment type="similarity">
    <text evidence="4">Belongs to the cytochrome b5 family.</text>
</comment>
<evidence type="ECO:0000313" key="7">
    <source>
        <dbReference type="EMBL" id="KAF9533919.1"/>
    </source>
</evidence>
<dbReference type="InterPro" id="IPR051872">
    <property type="entry name" value="Cytochrome_b5/Flavoprotein_Rdt"/>
</dbReference>
<accession>A0A9P6ESM4</accession>
<evidence type="ECO:0000259" key="6">
    <source>
        <dbReference type="PROSITE" id="PS50255"/>
    </source>
</evidence>
<sequence>MTSYLRSWLYSGTSSSAAAGSGHDDTSLDVPTLARISPPPDDEEDEGDETETERDNDLPPAFPALNSAQRMKSSSVPKFLTDSQLMPPPPPPSLAIRQPGVPASSSLAVPTRTEKAPTKSKKGKKVELAPGYGPLDWAALKSSGVDLRGVDTLLRIPPSVLKQHRKRDDAWSAFNGKVYNITPYLQYHPGGEKELMRVAGRDGTKLFAETHAWVNAEFMLDSCMVGFLIPEPAARDSD</sequence>
<keyword evidence="2 4" id="KW-0479">Metal-binding</keyword>
<dbReference type="Pfam" id="PF00173">
    <property type="entry name" value="Cyt-b5"/>
    <property type="match status" value="1"/>
</dbReference>
<evidence type="ECO:0000256" key="2">
    <source>
        <dbReference type="ARBA" id="ARBA00022723"/>
    </source>
</evidence>
<dbReference type="PRINTS" id="PR00363">
    <property type="entry name" value="CYTOCHROMEB5"/>
</dbReference>
<dbReference type="AlphaFoldDB" id="A0A9P6ESM4"/>
<dbReference type="PROSITE" id="PS50255">
    <property type="entry name" value="CYTOCHROME_B5_2"/>
    <property type="match status" value="1"/>
</dbReference>